<dbReference type="InterPro" id="IPR022052">
    <property type="entry name" value="Histone-bd_RBBP4-like_N"/>
</dbReference>
<sequence length="400" mass="44115">MEAAADAEGGSAVGAEEDYRVWKMNTAFLYDLVISHPLEWPSLTVQWLPGSSSSSSSSSRGGATHHLLLGTHTSDENPNFLMTADVLFPLPPPPSPGAPLPKVEISQTIPHQGEVNRARFMPQRPSVVATKTCGADVHVFDCQRRPLRAAEGEESEPDVFLRGLSTEGYGISWSPHKEGFLLSGSYDSKICLWDVEMTPEKKVIDAKHLFEAHTASVEDVAWHLKNENMFGSVGDDHHLMIWDLRSSASGKPQQMVKAHEDEVNSLSFNPFNEWILATASADTTVSLFDLRKLTTSLHTFAGHEGAVVQVEWNPRHETILGSSGADKKLMIWDLNRIGDEQTAEDADDGPPEVLFVHSGHTAKISEFSWNPDEPWVIASVAEDNVLQVWQIAESIYRDDA</sequence>
<protein>
    <recommendedName>
        <fullName evidence="8">Histone-binding protein RBBP4-like N-terminal domain-containing protein</fullName>
    </recommendedName>
</protein>
<gene>
    <name evidence="9" type="ORF">ZIOFF_016418</name>
</gene>
<feature type="domain" description="Histone-binding protein RBBP4-like N-terminal" evidence="8">
    <location>
        <begin position="17"/>
        <end position="89"/>
    </location>
</feature>
<dbReference type="Proteomes" id="UP000734854">
    <property type="component" value="Unassembled WGS sequence"/>
</dbReference>
<feature type="repeat" description="WD" evidence="6">
    <location>
        <begin position="256"/>
        <end position="291"/>
    </location>
</feature>
<dbReference type="AlphaFoldDB" id="A0A8J5HFJ7"/>
<dbReference type="InterPro" id="IPR001680">
    <property type="entry name" value="WD40_rpt"/>
</dbReference>
<dbReference type="Pfam" id="PF00400">
    <property type="entry name" value="WD40"/>
    <property type="match status" value="5"/>
</dbReference>
<evidence type="ECO:0000256" key="5">
    <source>
        <dbReference type="ARBA" id="ARBA00023242"/>
    </source>
</evidence>
<evidence type="ECO:0000259" key="8">
    <source>
        <dbReference type="Pfam" id="PF12265"/>
    </source>
</evidence>
<evidence type="ECO:0000313" key="10">
    <source>
        <dbReference type="Proteomes" id="UP000734854"/>
    </source>
</evidence>
<keyword evidence="2 6" id="KW-0853">WD repeat</keyword>
<keyword evidence="5" id="KW-0539">Nucleus</keyword>
<feature type="repeat" description="WD" evidence="6">
    <location>
        <begin position="300"/>
        <end position="335"/>
    </location>
</feature>
<proteinExistence type="predicted"/>
<dbReference type="SMART" id="SM00320">
    <property type="entry name" value="WD40"/>
    <property type="match status" value="6"/>
</dbReference>
<organism evidence="9 10">
    <name type="scientific">Zingiber officinale</name>
    <name type="common">Ginger</name>
    <name type="synonym">Amomum zingiber</name>
    <dbReference type="NCBI Taxonomy" id="94328"/>
    <lineage>
        <taxon>Eukaryota</taxon>
        <taxon>Viridiplantae</taxon>
        <taxon>Streptophyta</taxon>
        <taxon>Embryophyta</taxon>
        <taxon>Tracheophyta</taxon>
        <taxon>Spermatophyta</taxon>
        <taxon>Magnoliopsida</taxon>
        <taxon>Liliopsida</taxon>
        <taxon>Zingiberales</taxon>
        <taxon>Zingiberaceae</taxon>
        <taxon>Zingiber</taxon>
    </lineage>
</organism>
<evidence type="ECO:0000256" key="7">
    <source>
        <dbReference type="SAM" id="MobiDB-lite"/>
    </source>
</evidence>
<dbReference type="PROSITE" id="PS50294">
    <property type="entry name" value="WD_REPEATS_REGION"/>
    <property type="match status" value="4"/>
</dbReference>
<keyword evidence="4" id="KW-0156">Chromatin regulator</keyword>
<comment type="subcellular location">
    <subcellularLocation>
        <location evidence="1">Nucleus</location>
    </subcellularLocation>
</comment>
<dbReference type="InterPro" id="IPR019775">
    <property type="entry name" value="WD40_repeat_CS"/>
</dbReference>
<feature type="repeat" description="WD" evidence="6">
    <location>
        <begin position="210"/>
        <end position="252"/>
    </location>
</feature>
<evidence type="ECO:0000256" key="6">
    <source>
        <dbReference type="PROSITE-ProRule" id="PRU00221"/>
    </source>
</evidence>
<feature type="region of interest" description="Disordered" evidence="7">
    <location>
        <begin position="49"/>
        <end position="71"/>
    </location>
</feature>
<dbReference type="InterPro" id="IPR050459">
    <property type="entry name" value="WD_repeat_RBAP46/RBAP48/MSI1"/>
</dbReference>
<dbReference type="PROSITE" id="PS00678">
    <property type="entry name" value="WD_REPEATS_1"/>
    <property type="match status" value="2"/>
</dbReference>
<dbReference type="GO" id="GO:0005634">
    <property type="term" value="C:nucleus"/>
    <property type="evidence" value="ECO:0007669"/>
    <property type="project" value="UniProtKB-SubCell"/>
</dbReference>
<dbReference type="GO" id="GO:0006325">
    <property type="term" value="P:chromatin organization"/>
    <property type="evidence" value="ECO:0007669"/>
    <property type="project" value="UniProtKB-KW"/>
</dbReference>
<dbReference type="EMBL" id="JACMSC010000004">
    <property type="protein sequence ID" value="KAG6526433.1"/>
    <property type="molecule type" value="Genomic_DNA"/>
</dbReference>
<evidence type="ECO:0000256" key="2">
    <source>
        <dbReference type="ARBA" id="ARBA00022574"/>
    </source>
</evidence>
<dbReference type="PANTHER" id="PTHR22850">
    <property type="entry name" value="WD40 REPEAT FAMILY"/>
    <property type="match status" value="1"/>
</dbReference>
<evidence type="ECO:0000313" key="9">
    <source>
        <dbReference type="EMBL" id="KAG6526433.1"/>
    </source>
</evidence>
<reference evidence="9 10" key="1">
    <citation type="submission" date="2020-08" db="EMBL/GenBank/DDBJ databases">
        <title>Plant Genome Project.</title>
        <authorList>
            <person name="Zhang R.-G."/>
        </authorList>
    </citation>
    <scope>NUCLEOTIDE SEQUENCE [LARGE SCALE GENOMIC DNA]</scope>
    <source>
        <tissue evidence="9">Rhizome</tissue>
    </source>
</reference>
<evidence type="ECO:0000256" key="4">
    <source>
        <dbReference type="ARBA" id="ARBA00022853"/>
    </source>
</evidence>
<feature type="repeat" description="WD" evidence="6">
    <location>
        <begin position="357"/>
        <end position="391"/>
    </location>
</feature>
<dbReference type="Pfam" id="PF12265">
    <property type="entry name" value="CAF1C_H4-bd"/>
    <property type="match status" value="1"/>
</dbReference>
<dbReference type="OrthoDB" id="427795at2759"/>
<comment type="caution">
    <text evidence="9">The sequence shown here is derived from an EMBL/GenBank/DDBJ whole genome shotgun (WGS) entry which is preliminary data.</text>
</comment>
<evidence type="ECO:0000256" key="3">
    <source>
        <dbReference type="ARBA" id="ARBA00022737"/>
    </source>
</evidence>
<feature type="repeat" description="WD" evidence="6">
    <location>
        <begin position="161"/>
        <end position="196"/>
    </location>
</feature>
<keyword evidence="3" id="KW-0677">Repeat</keyword>
<dbReference type="PROSITE" id="PS50082">
    <property type="entry name" value="WD_REPEATS_2"/>
    <property type="match status" value="5"/>
</dbReference>
<accession>A0A8J5HFJ7</accession>
<keyword evidence="10" id="KW-1185">Reference proteome</keyword>
<name>A0A8J5HFJ7_ZINOF</name>
<evidence type="ECO:0000256" key="1">
    <source>
        <dbReference type="ARBA" id="ARBA00004123"/>
    </source>
</evidence>